<feature type="compositionally biased region" description="Basic and acidic residues" evidence="1">
    <location>
        <begin position="106"/>
        <end position="118"/>
    </location>
</feature>
<dbReference type="AlphaFoldDB" id="A0A8D8AAZ5"/>
<name>A0A8D8AAZ5_CULPI</name>
<evidence type="ECO:0000313" key="2">
    <source>
        <dbReference type="EMBL" id="CAG6453751.1"/>
    </source>
</evidence>
<feature type="region of interest" description="Disordered" evidence="1">
    <location>
        <begin position="81"/>
        <end position="118"/>
    </location>
</feature>
<proteinExistence type="predicted"/>
<reference evidence="2" key="1">
    <citation type="submission" date="2021-05" db="EMBL/GenBank/DDBJ databases">
        <authorList>
            <person name="Alioto T."/>
            <person name="Alioto T."/>
            <person name="Gomez Garrido J."/>
        </authorList>
    </citation>
    <scope>NUCLEOTIDE SEQUENCE</scope>
</reference>
<feature type="compositionally biased region" description="Basic and acidic residues" evidence="1">
    <location>
        <begin position="89"/>
        <end position="99"/>
    </location>
</feature>
<organism evidence="2">
    <name type="scientific">Culex pipiens</name>
    <name type="common">House mosquito</name>
    <dbReference type="NCBI Taxonomy" id="7175"/>
    <lineage>
        <taxon>Eukaryota</taxon>
        <taxon>Metazoa</taxon>
        <taxon>Ecdysozoa</taxon>
        <taxon>Arthropoda</taxon>
        <taxon>Hexapoda</taxon>
        <taxon>Insecta</taxon>
        <taxon>Pterygota</taxon>
        <taxon>Neoptera</taxon>
        <taxon>Endopterygota</taxon>
        <taxon>Diptera</taxon>
        <taxon>Nematocera</taxon>
        <taxon>Culicoidea</taxon>
        <taxon>Culicidae</taxon>
        <taxon>Culicinae</taxon>
        <taxon>Culicini</taxon>
        <taxon>Culex</taxon>
        <taxon>Culex</taxon>
    </lineage>
</organism>
<protein>
    <submittedName>
        <fullName evidence="2">Protein serrate</fullName>
    </submittedName>
</protein>
<sequence length="118" mass="13057">MSRASCILPLSLIEAWVRQTQTPTARGDSVMPARHPNWGSFLAEAAPLKSILQVKIGNGITIVAQFLGTFVALVWSHSGSGMNLSPHQDLSRRRVEEKSQNLQDEENFRRASSELSLK</sequence>
<accession>A0A8D8AAZ5</accession>
<evidence type="ECO:0000256" key="1">
    <source>
        <dbReference type="SAM" id="MobiDB-lite"/>
    </source>
</evidence>
<dbReference type="EMBL" id="HBUE01023778">
    <property type="protein sequence ID" value="CAG6453751.1"/>
    <property type="molecule type" value="Transcribed_RNA"/>
</dbReference>
<dbReference type="EMBL" id="HBUE01023776">
    <property type="protein sequence ID" value="CAG6453749.1"/>
    <property type="molecule type" value="Transcribed_RNA"/>
</dbReference>